<reference evidence="3" key="1">
    <citation type="journal article" date="2021" name="G3 (Bethesda)">
        <title>Chromosome assembled and annotated genome sequence of Aspergillus flavus NRRL 3357.</title>
        <authorList>
            <person name="Skerker J.M."/>
            <person name="Pianalto K.M."/>
            <person name="Mondo S.J."/>
            <person name="Yang K."/>
            <person name="Arkin A.P."/>
            <person name="Keller N.P."/>
            <person name="Grigoriev I.V."/>
            <person name="Louise Glass N.L."/>
        </authorList>
    </citation>
    <scope>NUCLEOTIDE SEQUENCE [LARGE SCALE GENOMIC DNA]</scope>
    <source>
        <strain evidence="3">ATCC 200026 / FGSC A1120 / IAM 13836 / NRRL 3357 / JCM 12722 / SRRC 167</strain>
    </source>
</reference>
<keyword evidence="3" id="KW-1185">Reference proteome</keyword>
<evidence type="ECO:0000313" key="2">
    <source>
        <dbReference type="EMBL" id="QRD84485.1"/>
    </source>
</evidence>
<dbReference type="EMBL" id="CP044621">
    <property type="protein sequence ID" value="QRD84485.1"/>
    <property type="molecule type" value="Genomic_DNA"/>
</dbReference>
<feature type="signal peptide" evidence="1">
    <location>
        <begin position="1"/>
        <end position="24"/>
    </location>
</feature>
<dbReference type="Proteomes" id="UP000596276">
    <property type="component" value="Chromosome 5"/>
</dbReference>
<gene>
    <name evidence="2" type="ORF">F9C07_8742</name>
</gene>
<feature type="chain" id="PRO_5031426802" evidence="1">
    <location>
        <begin position="25"/>
        <end position="107"/>
    </location>
</feature>
<protein>
    <submittedName>
        <fullName evidence="2">Uncharacterized protein</fullName>
    </submittedName>
</protein>
<name>A0A7U2MJM0_ASPFN</name>
<dbReference type="VEuPathDB" id="FungiDB:F9C07_8742"/>
<organism evidence="2 3">
    <name type="scientific">Aspergillus flavus (strain ATCC 200026 / FGSC A1120 / IAM 13836 / NRRL 3357 / JCM 12722 / SRRC 167)</name>
    <dbReference type="NCBI Taxonomy" id="332952"/>
    <lineage>
        <taxon>Eukaryota</taxon>
        <taxon>Fungi</taxon>
        <taxon>Dikarya</taxon>
        <taxon>Ascomycota</taxon>
        <taxon>Pezizomycotina</taxon>
        <taxon>Eurotiomycetes</taxon>
        <taxon>Eurotiomycetidae</taxon>
        <taxon>Eurotiales</taxon>
        <taxon>Aspergillaceae</taxon>
        <taxon>Aspergillus</taxon>
        <taxon>Aspergillus subgen. Circumdati</taxon>
    </lineage>
</organism>
<sequence length="107" mass="12012">MNLFISGQVLDIFMWLSRILGSQANDNQTIAACALGEKFQTVSERADGEREMSLSLKRLAATECMPIAHSSMLEKIYLAKRNEIRMVTLVNLTIDNVVNLYHHDQGA</sequence>
<evidence type="ECO:0000313" key="3">
    <source>
        <dbReference type="Proteomes" id="UP000596276"/>
    </source>
</evidence>
<accession>A0A7U2MJM0</accession>
<evidence type="ECO:0000256" key="1">
    <source>
        <dbReference type="SAM" id="SignalP"/>
    </source>
</evidence>
<proteinExistence type="predicted"/>
<keyword evidence="1" id="KW-0732">Signal</keyword>
<dbReference type="AlphaFoldDB" id="A0A7U2MJM0"/>